<proteinExistence type="predicted"/>
<dbReference type="EMBL" id="GGEC01075709">
    <property type="protein sequence ID" value="MBX56193.1"/>
    <property type="molecule type" value="Transcribed_RNA"/>
</dbReference>
<sequence length="31" mass="3687">MQKCKESRIQYHSFCLSSCQYACLTFSSFFL</sequence>
<evidence type="ECO:0000313" key="1">
    <source>
        <dbReference type="EMBL" id="MBX56193.1"/>
    </source>
</evidence>
<dbReference type="AlphaFoldDB" id="A0A2P2PN64"/>
<organism evidence="1">
    <name type="scientific">Rhizophora mucronata</name>
    <name type="common">Asiatic mangrove</name>
    <dbReference type="NCBI Taxonomy" id="61149"/>
    <lineage>
        <taxon>Eukaryota</taxon>
        <taxon>Viridiplantae</taxon>
        <taxon>Streptophyta</taxon>
        <taxon>Embryophyta</taxon>
        <taxon>Tracheophyta</taxon>
        <taxon>Spermatophyta</taxon>
        <taxon>Magnoliopsida</taxon>
        <taxon>eudicotyledons</taxon>
        <taxon>Gunneridae</taxon>
        <taxon>Pentapetalae</taxon>
        <taxon>rosids</taxon>
        <taxon>fabids</taxon>
        <taxon>Malpighiales</taxon>
        <taxon>Rhizophoraceae</taxon>
        <taxon>Rhizophora</taxon>
    </lineage>
</organism>
<accession>A0A2P2PN64</accession>
<reference evidence="1" key="1">
    <citation type="submission" date="2018-02" db="EMBL/GenBank/DDBJ databases">
        <title>Rhizophora mucronata_Transcriptome.</title>
        <authorList>
            <person name="Meera S.P."/>
            <person name="Sreeshan A."/>
            <person name="Augustine A."/>
        </authorList>
    </citation>
    <scope>NUCLEOTIDE SEQUENCE</scope>
    <source>
        <tissue evidence="1">Leaf</tissue>
    </source>
</reference>
<name>A0A2P2PN64_RHIMU</name>
<protein>
    <submittedName>
        <fullName evidence="1">Uncharacterized protein</fullName>
    </submittedName>
</protein>